<dbReference type="AlphaFoldDB" id="A0A813JAW8"/>
<evidence type="ECO:0000256" key="1">
    <source>
        <dbReference type="SAM" id="MobiDB-lite"/>
    </source>
</evidence>
<dbReference type="Proteomes" id="UP000626109">
    <property type="component" value="Unassembled WGS sequence"/>
</dbReference>
<organism evidence="2 3">
    <name type="scientific">Polarella glacialis</name>
    <name type="common">Dinoflagellate</name>
    <dbReference type="NCBI Taxonomy" id="89957"/>
    <lineage>
        <taxon>Eukaryota</taxon>
        <taxon>Sar</taxon>
        <taxon>Alveolata</taxon>
        <taxon>Dinophyceae</taxon>
        <taxon>Suessiales</taxon>
        <taxon>Suessiaceae</taxon>
        <taxon>Polarella</taxon>
    </lineage>
</organism>
<feature type="region of interest" description="Disordered" evidence="1">
    <location>
        <begin position="164"/>
        <end position="231"/>
    </location>
</feature>
<evidence type="ECO:0000313" key="2">
    <source>
        <dbReference type="EMBL" id="CAE8671664.1"/>
    </source>
</evidence>
<dbReference type="EMBL" id="CAJNNW010024117">
    <property type="protein sequence ID" value="CAE8671664.1"/>
    <property type="molecule type" value="Genomic_DNA"/>
</dbReference>
<feature type="compositionally biased region" description="Acidic residues" evidence="1">
    <location>
        <begin position="172"/>
        <end position="191"/>
    </location>
</feature>
<comment type="caution">
    <text evidence="2">The sequence shown here is derived from an EMBL/GenBank/DDBJ whole genome shotgun (WGS) entry which is preliminary data.</text>
</comment>
<gene>
    <name evidence="2" type="ORF">PGLA2088_LOCUS17767</name>
</gene>
<name>A0A813JAW8_POLGL</name>
<reference evidence="2" key="1">
    <citation type="submission" date="2021-02" db="EMBL/GenBank/DDBJ databases">
        <authorList>
            <person name="Dougan E. K."/>
            <person name="Rhodes N."/>
            <person name="Thang M."/>
            <person name="Chan C."/>
        </authorList>
    </citation>
    <scope>NUCLEOTIDE SEQUENCE</scope>
</reference>
<sequence>MAAFSPLHLSMGMPQPTAGDLVQMGWAVQQSQSGQQAGNGSQAFAAMAATMPGWPQYSAGAVMTPWPQGQPAHFSQHEASVSAVSRSAEDKLREMRQRHAQVMGPCPSAVVPAVPSRPVGFEQARLPARATLGCTPLPADPRLKSSACRVVDVQHQGWIGQRTALTVKSTGEEEEQEEEEEEEEEQEDEDAKEYKHEVEEEEQNEESEEQEEEEGDEEEWEDEWQEDEQNNVERDAVIATVALAQEQIRKGQDDLRRERAKMLEELRDLRRAREELESEREAWAQQGQKQFSVGQGGDGASVVCANGGSSSSTAVANSARPAAAKNQESPVITGRLDVCNGAWLAQTLGIASSSGAAQERIVNGTSPKVPDIILDLKSLWVPLCTALPASFKGMGPLTHHFGIVFGSRELRGGGSLILRAAALCPEAFVWEPPHAASALQTLPARCMVGLEQEQRLASMELDLGRAMHCFLSDTFVPWAASCQEISGETRAGWLVCNDGEGFALSEPLLDFVRAGAADGDRWRSTVLVVDRAKSTAADVAMEVLAVDERSRCPRRVLFDTL</sequence>
<protein>
    <submittedName>
        <fullName evidence="2">Uncharacterized protein</fullName>
    </submittedName>
</protein>
<feature type="compositionally biased region" description="Acidic residues" evidence="1">
    <location>
        <begin position="199"/>
        <end position="230"/>
    </location>
</feature>
<proteinExistence type="predicted"/>
<evidence type="ECO:0000313" key="3">
    <source>
        <dbReference type="Proteomes" id="UP000626109"/>
    </source>
</evidence>
<accession>A0A813JAW8</accession>